<dbReference type="KEGG" id="rsz:130496212"/>
<reference evidence="1" key="1">
    <citation type="journal article" date="2019" name="Database">
        <title>The radish genome database (RadishGD): an integrated information resource for radish genomics.</title>
        <authorList>
            <person name="Yu H.J."/>
            <person name="Baek S."/>
            <person name="Lee Y.J."/>
            <person name="Cho A."/>
            <person name="Mun J.H."/>
        </authorList>
    </citation>
    <scope>NUCLEOTIDE SEQUENCE [LARGE SCALE GENOMIC DNA]</scope>
    <source>
        <strain evidence="1">cv. WK10039</strain>
    </source>
</reference>
<keyword evidence="1" id="KW-1185">Reference proteome</keyword>
<evidence type="ECO:0000313" key="2">
    <source>
        <dbReference type="RefSeq" id="XP_056844065.1"/>
    </source>
</evidence>
<evidence type="ECO:0000313" key="3">
    <source>
        <dbReference type="RefSeq" id="XP_056855433.1"/>
    </source>
</evidence>
<reference evidence="2 3" key="2">
    <citation type="submission" date="2025-04" db="UniProtKB">
        <authorList>
            <consortium name="RefSeq"/>
        </authorList>
    </citation>
    <scope>IDENTIFICATION</scope>
    <source>
        <tissue evidence="2 3">Leaf</tissue>
    </source>
</reference>
<dbReference type="GeneID" id="130496212"/>
<sequence length="75" mass="8775">MLLQQQTPTLNRFSRGSCCSKRPLNRICDCFSQLYAKNITPTDKQELDEALLQEEMELWSPRSEIEKLETSKQKP</sequence>
<dbReference type="OrthoDB" id="1820530at2759"/>
<dbReference type="KEGG" id="rsz:130504850"/>
<evidence type="ECO:0000313" key="1">
    <source>
        <dbReference type="Proteomes" id="UP000504610"/>
    </source>
</evidence>
<name>A0A9W3BXJ0_RAPSA</name>
<accession>A0A9W3BXJ0</accession>
<protein>
    <submittedName>
        <fullName evidence="2 3">Phosphoenolpyruvate carboxylase 1-like</fullName>
    </submittedName>
</protein>
<dbReference type="Proteomes" id="UP000504610">
    <property type="component" value="Chromosome 6"/>
</dbReference>
<gene>
    <name evidence="2" type="primary">LOC130496212</name>
    <name evidence="3" type="synonym">LOC130504850</name>
</gene>
<proteinExistence type="predicted"/>
<dbReference type="RefSeq" id="XP_056844065.1">
    <property type="nucleotide sequence ID" value="XM_056988085.1"/>
</dbReference>
<dbReference type="RefSeq" id="XP_056855433.1">
    <property type="nucleotide sequence ID" value="XM_056999453.1"/>
</dbReference>
<dbReference type="AlphaFoldDB" id="A0A9W3BXJ0"/>
<organism evidence="1 2">
    <name type="scientific">Raphanus sativus</name>
    <name type="common">Radish</name>
    <name type="synonym">Raphanus raphanistrum var. sativus</name>
    <dbReference type="NCBI Taxonomy" id="3726"/>
    <lineage>
        <taxon>Eukaryota</taxon>
        <taxon>Viridiplantae</taxon>
        <taxon>Streptophyta</taxon>
        <taxon>Embryophyta</taxon>
        <taxon>Tracheophyta</taxon>
        <taxon>Spermatophyta</taxon>
        <taxon>Magnoliopsida</taxon>
        <taxon>eudicotyledons</taxon>
        <taxon>Gunneridae</taxon>
        <taxon>Pentapetalae</taxon>
        <taxon>rosids</taxon>
        <taxon>malvids</taxon>
        <taxon>Brassicales</taxon>
        <taxon>Brassicaceae</taxon>
        <taxon>Brassiceae</taxon>
        <taxon>Raphanus</taxon>
    </lineage>
</organism>